<protein>
    <submittedName>
        <fullName evidence="4">Tetratricopeptide repeat protein</fullName>
    </submittedName>
</protein>
<dbReference type="Proteomes" id="UP000480178">
    <property type="component" value="Chromosome"/>
</dbReference>
<sequence length="587" mass="68294">MKCLSIFCILLFSTFYCLADTPLDSLKKRLSTYHLSDTTRVNLLNELGYQYWIVDPLQSELYGNEALILADSLKYTQGKAFANRVVGVSHWARGHYDTALKYLFDGLTDYQQLNDQLGIGSMHNNIGLVYLDQHSYELALEYFEQSLQKHRLLNNDREAGVLSNIGNTYLKMGKHAEAEKMYQTSLTKSLANGRKYGIAESYSNLGELNIAKSKPQESLDFFFRSLKIREQIPDLEGMSMCLYFIGKAYISLKQYEQAEQHLKRGVQTSIQVSTRKWLTQIYNALKEIEVARGNYKQALAYQEEFATRKDSLFNEEKSRQIAEMQVRYQTLQQEQRLQLQQKQLEILQQKNRIQQYLRNGLLAGLLLLAIIGYQVMSTQRLKIRKNNELLEKNKALAEAELEKARLQELKLTQELEYKSKELTSYTLNFIQKNELLEELKQNIQQLKRTQDKATATKLNELNRMVEHSMNLDKDWEDFKRHFEEVHKDFFKTLKDNYPDITSNELKLCALLKLNMNLKEASHVMGISPESVKTARYRLRKKFNLTRDENLIDHILELEKKAVNNQGVAGNGQLISHRKSISETEPTL</sequence>
<dbReference type="GO" id="GO:0006355">
    <property type="term" value="P:regulation of DNA-templated transcription"/>
    <property type="evidence" value="ECO:0007669"/>
    <property type="project" value="InterPro"/>
</dbReference>
<evidence type="ECO:0000313" key="5">
    <source>
        <dbReference type="Proteomes" id="UP000480178"/>
    </source>
</evidence>
<dbReference type="PANTHER" id="PTHR10098">
    <property type="entry name" value="RAPSYN-RELATED"/>
    <property type="match status" value="1"/>
</dbReference>
<dbReference type="InterPro" id="IPR016032">
    <property type="entry name" value="Sig_transdc_resp-reg_C-effctor"/>
</dbReference>
<dbReference type="InterPro" id="IPR011990">
    <property type="entry name" value="TPR-like_helical_dom_sf"/>
</dbReference>
<proteinExistence type="predicted"/>
<dbReference type="RefSeq" id="WP_162442541.1">
    <property type="nucleotide sequence ID" value="NZ_CP048222.1"/>
</dbReference>
<evidence type="ECO:0000256" key="1">
    <source>
        <dbReference type="PROSITE-ProRule" id="PRU00339"/>
    </source>
</evidence>
<feature type="coiled-coil region" evidence="2">
    <location>
        <begin position="314"/>
        <end position="456"/>
    </location>
</feature>
<dbReference type="InterPro" id="IPR019734">
    <property type="entry name" value="TPR_rpt"/>
</dbReference>
<evidence type="ECO:0000313" key="4">
    <source>
        <dbReference type="EMBL" id="QHT66487.1"/>
    </source>
</evidence>
<evidence type="ECO:0000256" key="3">
    <source>
        <dbReference type="SAM" id="SignalP"/>
    </source>
</evidence>
<dbReference type="GO" id="GO:0003677">
    <property type="term" value="F:DNA binding"/>
    <property type="evidence" value="ECO:0007669"/>
    <property type="project" value="InterPro"/>
</dbReference>
<keyword evidence="5" id="KW-1185">Reference proteome</keyword>
<keyword evidence="2" id="KW-0175">Coiled coil</keyword>
<dbReference type="SUPFAM" id="SSF48452">
    <property type="entry name" value="TPR-like"/>
    <property type="match status" value="2"/>
</dbReference>
<keyword evidence="3" id="KW-0732">Signal</keyword>
<evidence type="ECO:0000256" key="2">
    <source>
        <dbReference type="SAM" id="Coils"/>
    </source>
</evidence>
<dbReference type="PROSITE" id="PS50005">
    <property type="entry name" value="TPR"/>
    <property type="match status" value="2"/>
</dbReference>
<dbReference type="KEGG" id="rhoz:GXP67_07365"/>
<gene>
    <name evidence="4" type="ORF">GXP67_07365</name>
</gene>
<dbReference type="SMART" id="SM00028">
    <property type="entry name" value="TPR"/>
    <property type="match status" value="4"/>
</dbReference>
<dbReference type="Pfam" id="PF13424">
    <property type="entry name" value="TPR_12"/>
    <property type="match status" value="2"/>
</dbReference>
<reference evidence="4 5" key="1">
    <citation type="submission" date="2020-01" db="EMBL/GenBank/DDBJ databases">
        <authorList>
            <person name="Kim M.K."/>
        </authorList>
    </citation>
    <scope>NUCLEOTIDE SEQUENCE [LARGE SCALE GENOMIC DNA]</scope>
    <source>
        <strain evidence="4 5">172606-1</strain>
    </source>
</reference>
<feature type="repeat" description="TPR" evidence="1">
    <location>
        <begin position="120"/>
        <end position="153"/>
    </location>
</feature>
<dbReference type="AlphaFoldDB" id="A0A6C0GEZ4"/>
<accession>A0A6C0GEZ4</accession>
<dbReference type="EMBL" id="CP048222">
    <property type="protein sequence ID" value="QHT66487.1"/>
    <property type="molecule type" value="Genomic_DNA"/>
</dbReference>
<keyword evidence="1" id="KW-0802">TPR repeat</keyword>
<organism evidence="4 5">
    <name type="scientific">Rhodocytophaga rosea</name>
    <dbReference type="NCBI Taxonomy" id="2704465"/>
    <lineage>
        <taxon>Bacteria</taxon>
        <taxon>Pseudomonadati</taxon>
        <taxon>Bacteroidota</taxon>
        <taxon>Cytophagia</taxon>
        <taxon>Cytophagales</taxon>
        <taxon>Rhodocytophagaceae</taxon>
        <taxon>Rhodocytophaga</taxon>
    </lineage>
</organism>
<feature type="signal peptide" evidence="3">
    <location>
        <begin position="1"/>
        <end position="19"/>
    </location>
</feature>
<feature type="chain" id="PRO_5025452217" evidence="3">
    <location>
        <begin position="20"/>
        <end position="587"/>
    </location>
</feature>
<name>A0A6C0GEZ4_9BACT</name>
<feature type="repeat" description="TPR" evidence="1">
    <location>
        <begin position="159"/>
        <end position="192"/>
    </location>
</feature>
<dbReference type="SUPFAM" id="SSF46894">
    <property type="entry name" value="C-terminal effector domain of the bipartite response regulators"/>
    <property type="match status" value="1"/>
</dbReference>
<dbReference type="Gene3D" id="1.25.40.10">
    <property type="entry name" value="Tetratricopeptide repeat domain"/>
    <property type="match status" value="1"/>
</dbReference>